<organism evidence="2 3">
    <name type="scientific">Thiorhodovibrio winogradskyi</name>
    <dbReference type="NCBI Taxonomy" id="77007"/>
    <lineage>
        <taxon>Bacteria</taxon>
        <taxon>Pseudomonadati</taxon>
        <taxon>Pseudomonadota</taxon>
        <taxon>Gammaproteobacteria</taxon>
        <taxon>Chromatiales</taxon>
        <taxon>Chromatiaceae</taxon>
        <taxon>Thiorhodovibrio</taxon>
    </lineage>
</organism>
<reference evidence="2 3" key="1">
    <citation type="journal article" date="2023" name="Microorganisms">
        <title>Thiorhodovibrio frisius and Trv. litoralis spp. nov., Two Novel Members from a Clade of Fastidious Purple Sulfur Bacteria That Exhibit Unique Red-Shifted Light-Harvesting Capabilities.</title>
        <authorList>
            <person name="Methner A."/>
            <person name="Kuzyk S.B."/>
            <person name="Petersen J."/>
            <person name="Bauer S."/>
            <person name="Brinkmann H."/>
            <person name="Sichau K."/>
            <person name="Wanner G."/>
            <person name="Wolf J."/>
            <person name="Neumann-Schaal M."/>
            <person name="Henke P."/>
            <person name="Tank M."/>
            <person name="Sproer C."/>
            <person name="Bunk B."/>
            <person name="Overmann J."/>
        </authorList>
    </citation>
    <scope>NUCLEOTIDE SEQUENCE [LARGE SCALE GENOMIC DNA]</scope>
    <source>
        <strain evidence="2 3">DSM 6702</strain>
    </source>
</reference>
<dbReference type="EMBL" id="CP121472">
    <property type="protein sequence ID" value="WPL18940.1"/>
    <property type="molecule type" value="Genomic_DNA"/>
</dbReference>
<evidence type="ECO:0000256" key="1">
    <source>
        <dbReference type="SAM" id="MobiDB-lite"/>
    </source>
</evidence>
<gene>
    <name evidence="2" type="ORF">Thiowin_04036</name>
</gene>
<accession>A0ABZ0SH41</accession>
<protein>
    <submittedName>
        <fullName evidence="2">Uncharacterized protein</fullName>
    </submittedName>
</protein>
<sequence>MPRPGPSSPFSAPASAAGRRDGSAPPTALTQGNHALRDGDPAQAIRHHALGLVDEPSHRDGPIAAQLAANLVRARRRARVRARWQIRPEQQVVIFLGTPRRHKGLLEKGYEVHGIKRRASLFNMSVQQRGDQQ</sequence>
<dbReference type="Proteomes" id="UP001432180">
    <property type="component" value="Chromosome"/>
</dbReference>
<feature type="region of interest" description="Disordered" evidence="1">
    <location>
        <begin position="1"/>
        <end position="38"/>
    </location>
</feature>
<keyword evidence="3" id="KW-1185">Reference proteome</keyword>
<evidence type="ECO:0000313" key="2">
    <source>
        <dbReference type="EMBL" id="WPL18940.1"/>
    </source>
</evidence>
<feature type="compositionally biased region" description="Low complexity" evidence="1">
    <location>
        <begin position="8"/>
        <end position="17"/>
    </location>
</feature>
<name>A0ABZ0SH41_9GAMM</name>
<evidence type="ECO:0000313" key="3">
    <source>
        <dbReference type="Proteomes" id="UP001432180"/>
    </source>
</evidence>
<proteinExistence type="predicted"/>
<dbReference type="RefSeq" id="WP_328984676.1">
    <property type="nucleotide sequence ID" value="NZ_CP121472.1"/>
</dbReference>